<dbReference type="EMBL" id="LJYW01000001">
    <property type="protein sequence ID" value="KPL54623.1"/>
    <property type="molecule type" value="Genomic_DNA"/>
</dbReference>
<dbReference type="SUPFAM" id="SSF56235">
    <property type="entry name" value="N-terminal nucleophile aminohydrolases (Ntn hydrolases)"/>
    <property type="match status" value="1"/>
</dbReference>
<dbReference type="InterPro" id="IPR029055">
    <property type="entry name" value="Ntn_hydrolases_N"/>
</dbReference>
<proteinExistence type="predicted"/>
<keyword evidence="1" id="KW-0808">Transferase</keyword>
<organism evidence="1 2">
    <name type="scientific">Prosthecodimorpha hirschii</name>
    <dbReference type="NCBI Taxonomy" id="665126"/>
    <lineage>
        <taxon>Bacteria</taxon>
        <taxon>Pseudomonadati</taxon>
        <taxon>Pseudomonadota</taxon>
        <taxon>Alphaproteobacteria</taxon>
        <taxon>Hyphomicrobiales</taxon>
        <taxon>Ancalomicrobiaceae</taxon>
        <taxon>Prosthecodimorpha</taxon>
    </lineage>
</organism>
<gene>
    <name evidence="1" type="ORF">ABB55_22315</name>
</gene>
<reference evidence="1 2" key="2">
    <citation type="submission" date="2015-10" db="EMBL/GenBank/DDBJ databases">
        <title>Draft Genome Sequence of Prosthecomicrobium hirschii ATCC 27832.</title>
        <authorList>
            <person name="Daniel J."/>
            <person name="Givan S.A."/>
            <person name="Brun Y.V."/>
            <person name="Brown P.J."/>
        </authorList>
    </citation>
    <scope>NUCLEOTIDE SEQUENCE [LARGE SCALE GENOMIC DNA]</scope>
    <source>
        <strain evidence="1 2">16</strain>
    </source>
</reference>
<dbReference type="AlphaFoldDB" id="A0A0P6W7Q6"/>
<name>A0A0P6W7Q6_9HYPH</name>
<dbReference type="PRINTS" id="PR01210">
    <property type="entry name" value="GGTRANSPTASE"/>
</dbReference>
<dbReference type="PANTHER" id="PTHR43881:SF5">
    <property type="entry name" value="GAMMA-GLUTAMYLTRANSPEPTIDASE"/>
    <property type="match status" value="1"/>
</dbReference>
<dbReference type="InterPro" id="IPR043138">
    <property type="entry name" value="GGT_lsub"/>
</dbReference>
<comment type="caution">
    <text evidence="1">The sequence shown here is derived from an EMBL/GenBank/DDBJ whole genome shotgun (WGS) entry which is preliminary data.</text>
</comment>
<accession>A0A0P6W7Q6</accession>
<dbReference type="RefSeq" id="WP_054360790.1">
    <property type="nucleotide sequence ID" value="NZ_LJYW01000001.1"/>
</dbReference>
<dbReference type="Proteomes" id="UP000048984">
    <property type="component" value="Unassembled WGS sequence"/>
</dbReference>
<sequence length="530" mass="55661">MIETRRAFRGMVTAPHDLAARAGLRILEEGGSAVEAMVAMAAAIAVVYPHMNGPGGDNFWIVARPGAAPIGIDACGAAAGLASADYYRAAGHGAIPARGPLAALTVAGAVSGWQAALALDAAANARPLPLARLFEDAIGHARDGVPVSRTLARNAAAKRAELEPVPGFSSVYAPGGRLVEVGDRLTQPRVAATLEHLARAGLDDFYRGDLARSLAGDLERAGAPLRLGDLERHRALTLPPLSVAVGPHRVFNMPPPTQGLASLMILALYARLGVAEGEGFEHLHGLVEATKQAFIIRDRHVGDPAYMSRPATDFLADALLDDLAGRIDRARALPWPHVAPPGDTVWLGAIDRDGTAVSFIQSVYWEFGSGLVLPESGVTWQNRGTSFSLDSNHCNALQPNRRPFHTIQPAYAELADGRRMVYGTMGGEGQPQTQAAVFSRHVLHGMPLQAAVSAPRWLLGRTWGASATNLKIESRVDPAVVSALVAAGHEVETVGAYEEMMGHAGAIVLSPSGLFEGAADPRSDGAAMGF</sequence>
<dbReference type="STRING" id="665126.ABB55_22315"/>
<dbReference type="InterPro" id="IPR052896">
    <property type="entry name" value="GGT-like_enzyme"/>
</dbReference>
<dbReference type="GO" id="GO:0016740">
    <property type="term" value="F:transferase activity"/>
    <property type="evidence" value="ECO:0007669"/>
    <property type="project" value="UniProtKB-KW"/>
</dbReference>
<dbReference type="Gene3D" id="1.10.246.130">
    <property type="match status" value="1"/>
</dbReference>
<dbReference type="Gene3D" id="3.60.20.40">
    <property type="match status" value="1"/>
</dbReference>
<evidence type="ECO:0000313" key="1">
    <source>
        <dbReference type="EMBL" id="KPL54623.1"/>
    </source>
</evidence>
<reference evidence="1 2" key="1">
    <citation type="submission" date="2015-09" db="EMBL/GenBank/DDBJ databases">
        <authorList>
            <person name="Jackson K.R."/>
            <person name="Lunt B.L."/>
            <person name="Fisher J.N.B."/>
            <person name="Gardner A.V."/>
            <person name="Bailey M.E."/>
            <person name="Deus L.M."/>
            <person name="Earl A.S."/>
            <person name="Gibby P.D."/>
            <person name="Hartmann K.A."/>
            <person name="Liu J.E."/>
            <person name="Manci A.M."/>
            <person name="Nielsen D.A."/>
            <person name="Solomon M.B."/>
            <person name="Breakwell D.P."/>
            <person name="Burnett S.H."/>
            <person name="Grose J.H."/>
        </authorList>
    </citation>
    <scope>NUCLEOTIDE SEQUENCE [LARGE SCALE GENOMIC DNA]</scope>
    <source>
        <strain evidence="1 2">16</strain>
    </source>
</reference>
<evidence type="ECO:0000313" key="2">
    <source>
        <dbReference type="Proteomes" id="UP000048984"/>
    </source>
</evidence>
<protein>
    <submittedName>
        <fullName evidence="1">Gamma-glutamyltransferase</fullName>
    </submittedName>
</protein>
<dbReference type="PANTHER" id="PTHR43881">
    <property type="entry name" value="GAMMA-GLUTAMYLTRANSPEPTIDASE (AFU_ORTHOLOGUE AFUA_4G13580)"/>
    <property type="match status" value="1"/>
</dbReference>
<keyword evidence="2" id="KW-1185">Reference proteome</keyword>
<dbReference type="InterPro" id="IPR043137">
    <property type="entry name" value="GGT_ssub_C"/>
</dbReference>
<dbReference type="Pfam" id="PF01019">
    <property type="entry name" value="G_glu_transpept"/>
    <property type="match status" value="1"/>
</dbReference>